<organism evidence="1 2">
    <name type="scientific">Choristoneura fumiferana</name>
    <name type="common">Spruce budworm moth</name>
    <name type="synonym">Archips fumiferana</name>
    <dbReference type="NCBI Taxonomy" id="7141"/>
    <lineage>
        <taxon>Eukaryota</taxon>
        <taxon>Metazoa</taxon>
        <taxon>Ecdysozoa</taxon>
        <taxon>Arthropoda</taxon>
        <taxon>Hexapoda</taxon>
        <taxon>Insecta</taxon>
        <taxon>Pterygota</taxon>
        <taxon>Neoptera</taxon>
        <taxon>Endopterygota</taxon>
        <taxon>Lepidoptera</taxon>
        <taxon>Glossata</taxon>
        <taxon>Ditrysia</taxon>
        <taxon>Tortricoidea</taxon>
        <taxon>Tortricidae</taxon>
        <taxon>Tortricinae</taxon>
        <taxon>Choristoneura</taxon>
    </lineage>
</organism>
<proteinExistence type="predicted"/>
<name>A0ACC0KLB0_CHOFU</name>
<keyword evidence="2" id="KW-1185">Reference proteome</keyword>
<reference evidence="1 2" key="1">
    <citation type="journal article" date="2022" name="Genome Biol. Evol.">
        <title>The Spruce Budworm Genome: Reconstructing the Evolutionary History of Antifreeze Proteins.</title>
        <authorList>
            <person name="Beliveau C."/>
            <person name="Gagne P."/>
            <person name="Picq S."/>
            <person name="Vernygora O."/>
            <person name="Keeling C.I."/>
            <person name="Pinkney K."/>
            <person name="Doucet D."/>
            <person name="Wen F."/>
            <person name="Johnston J.S."/>
            <person name="Maaroufi H."/>
            <person name="Boyle B."/>
            <person name="Laroche J."/>
            <person name="Dewar K."/>
            <person name="Juretic N."/>
            <person name="Blackburn G."/>
            <person name="Nisole A."/>
            <person name="Brunet B."/>
            <person name="Brandao M."/>
            <person name="Lumley L."/>
            <person name="Duan J."/>
            <person name="Quan G."/>
            <person name="Lucarotti C.J."/>
            <person name="Roe A.D."/>
            <person name="Sperling F.A.H."/>
            <person name="Levesque R.C."/>
            <person name="Cusson M."/>
        </authorList>
    </citation>
    <scope>NUCLEOTIDE SEQUENCE [LARGE SCALE GENOMIC DNA]</scope>
    <source>
        <strain evidence="1">Glfc:IPQL:Cfum</strain>
    </source>
</reference>
<sequence>MDHLSQLQRSLEDMKELFSSRMSAFESASKTSQTEDLGIVEEYHAFKVFIWNAVESLQAQMGLVHKTLEQMEMRSRSAVLLLHGVPEADTEDATATVIRICRDKLGIQDISDGSLYSCYRLGRTRQGKKQRPFLVRFACQRFRNAVWASKKHLKGSGYTLSEFLTSARHAVFVEARRIFGVERSWTSDGRIMVLGQDKTRYRITSLDELRAIPPDAVKGKSTSGEAGLGAGAASNVDAMPLVTAGSAGTAATRREPGAAAAPALRSRLMMLLTLFLKLAAGECWKEHAPAFSNHDLIYASFKIRPPKRKHRIVLRRSLRDIDLQAFHSDLSGVDWHAIEALPNVDLKLEAFNAALLAIVDMHAPLKPMRVKHNPAPWLTTEIRAMMAKRNGARIKLRCDPSEENRRRYVSLRNRCNKKSGDHNGPNAFLVGPSSGKLNFDSFVRVATHFLDEDDEALQKELKEAFRLYDKEGNGYIPTSSLREILAALDDQLTPDQLNEMIAEIDTDDSGTVDFDDWAGHICRMRPLRWAHTATWWVPLDGHRRQGKRRRRWRDDLDAELSEWPEIENFTHIIEAYDLNSVSKASRLRWLGHVERLGEDRPVKRAYLGRPSGRRPVGRPKYRWRDEVLKDLLDLGVEAWQEWAQDRKAWRNLVLEAKTYFGSLRPGSKFVSDEDEDYS</sequence>
<accession>A0ACC0KLB0</accession>
<evidence type="ECO:0000313" key="2">
    <source>
        <dbReference type="Proteomes" id="UP001064048"/>
    </source>
</evidence>
<evidence type="ECO:0000313" key="1">
    <source>
        <dbReference type="EMBL" id="KAI8437080.1"/>
    </source>
</evidence>
<gene>
    <name evidence="1" type="ORF">MSG28_010440</name>
</gene>
<dbReference type="EMBL" id="CM046117">
    <property type="protein sequence ID" value="KAI8437080.1"/>
    <property type="molecule type" value="Genomic_DNA"/>
</dbReference>
<protein>
    <submittedName>
        <fullName evidence="1">Uncharacterized protein</fullName>
    </submittedName>
</protein>
<comment type="caution">
    <text evidence="1">The sequence shown here is derived from an EMBL/GenBank/DDBJ whole genome shotgun (WGS) entry which is preliminary data.</text>
</comment>
<dbReference type="Proteomes" id="UP001064048">
    <property type="component" value="Chromosome 17"/>
</dbReference>